<accession>A0A139I3K0</accession>
<sequence>MTRRARENGIMASYFATMSGLAMLLWHSDGQATAYTMTVWRCDEPKTLRRATKASTQSANARRLR</sequence>
<protein>
    <submittedName>
        <fullName evidence="1">Uncharacterized protein</fullName>
    </submittedName>
</protein>
<evidence type="ECO:0000313" key="2">
    <source>
        <dbReference type="Proteomes" id="UP000073492"/>
    </source>
</evidence>
<dbReference type="EMBL" id="LFZO01000358">
    <property type="protein sequence ID" value="KXT09267.1"/>
    <property type="molecule type" value="Genomic_DNA"/>
</dbReference>
<dbReference type="AlphaFoldDB" id="A0A139I3K0"/>
<name>A0A139I3K0_9PEZI</name>
<proteinExistence type="predicted"/>
<reference evidence="1 2" key="1">
    <citation type="submission" date="2015-07" db="EMBL/GenBank/DDBJ databases">
        <title>Comparative genomics of the Sigatoka disease complex on banana suggests a link between parallel evolutionary changes in Pseudocercospora fijiensis and Pseudocercospora eumusae and increased virulence on the banana host.</title>
        <authorList>
            <person name="Chang T.-C."/>
            <person name="Salvucci A."/>
            <person name="Crous P.W."/>
            <person name="Stergiopoulos I."/>
        </authorList>
    </citation>
    <scope>NUCLEOTIDE SEQUENCE [LARGE SCALE GENOMIC DNA]</scope>
    <source>
        <strain evidence="1 2">CBS 116634</strain>
    </source>
</reference>
<gene>
    <name evidence="1" type="ORF">AC579_2129</name>
</gene>
<organism evidence="1 2">
    <name type="scientific">Pseudocercospora musae</name>
    <dbReference type="NCBI Taxonomy" id="113226"/>
    <lineage>
        <taxon>Eukaryota</taxon>
        <taxon>Fungi</taxon>
        <taxon>Dikarya</taxon>
        <taxon>Ascomycota</taxon>
        <taxon>Pezizomycotina</taxon>
        <taxon>Dothideomycetes</taxon>
        <taxon>Dothideomycetidae</taxon>
        <taxon>Mycosphaerellales</taxon>
        <taxon>Mycosphaerellaceae</taxon>
        <taxon>Pseudocercospora</taxon>
    </lineage>
</organism>
<dbReference type="Proteomes" id="UP000073492">
    <property type="component" value="Unassembled WGS sequence"/>
</dbReference>
<comment type="caution">
    <text evidence="1">The sequence shown here is derived from an EMBL/GenBank/DDBJ whole genome shotgun (WGS) entry which is preliminary data.</text>
</comment>
<keyword evidence="2" id="KW-1185">Reference proteome</keyword>
<evidence type="ECO:0000313" key="1">
    <source>
        <dbReference type="EMBL" id="KXT09267.1"/>
    </source>
</evidence>